<feature type="domain" description="PucR C-terminal helix-turn-helix" evidence="1">
    <location>
        <begin position="307"/>
        <end position="364"/>
    </location>
</feature>
<dbReference type="RefSeq" id="WP_147137081.1">
    <property type="nucleotide sequence ID" value="NZ_BJXA01000043.1"/>
</dbReference>
<dbReference type="OrthoDB" id="4535840at2"/>
<keyword evidence="4" id="KW-1185">Reference proteome</keyword>
<dbReference type="EMBL" id="BJXA01000043">
    <property type="protein sequence ID" value="GEM40926.1"/>
    <property type="molecule type" value="Genomic_DNA"/>
</dbReference>
<evidence type="ECO:0000259" key="1">
    <source>
        <dbReference type="Pfam" id="PF13556"/>
    </source>
</evidence>
<reference evidence="3 4" key="1">
    <citation type="submission" date="2019-07" db="EMBL/GenBank/DDBJ databases">
        <title>Whole genome shotgun sequence of Nocardia ninae NBRC 108245.</title>
        <authorList>
            <person name="Hosoyama A."/>
            <person name="Uohara A."/>
            <person name="Ohji S."/>
            <person name="Ichikawa N."/>
        </authorList>
    </citation>
    <scope>NUCLEOTIDE SEQUENCE [LARGE SCALE GENOMIC DNA]</scope>
    <source>
        <strain evidence="3 4">NBRC 108245</strain>
    </source>
</reference>
<gene>
    <name evidence="3" type="ORF">NN4_54450</name>
</gene>
<dbReference type="Pfam" id="PF13556">
    <property type="entry name" value="HTH_30"/>
    <property type="match status" value="1"/>
</dbReference>
<accession>A0A511MLZ3</accession>
<dbReference type="InterPro" id="IPR025736">
    <property type="entry name" value="PucR_C-HTH_dom"/>
</dbReference>
<dbReference type="InterPro" id="IPR025751">
    <property type="entry name" value="RsbRD_N_dom"/>
</dbReference>
<name>A0A511MLZ3_9NOCA</name>
<proteinExistence type="predicted"/>
<feature type="domain" description="RsbT co-antagonist protein RsbRD N-terminal" evidence="2">
    <location>
        <begin position="13"/>
        <end position="149"/>
    </location>
</feature>
<sequence length="380" mass="41632">MAELYDRLAPRLPEMARKVVSRCAVEVPFYRDLPAETLAGPVTESVTAALGVLLRLLRDKDTMHADELTRLVELSGRRALDHVPLEAALAAYLLGAKVWWQTITELSGPDELPAAGTFLLDGLAIAMPGVVLAHVQVQEDLRSQDHRLRNELLAALLHGRPHQVIAQAAQIEVAARHSVLVFHLATRRPDRLVQSALDAFAGTHVLTDHTEGLALLPARVDIGALITHLRQALSTTVLAAAATAATAELPAAAAEAREVMALLTRLGRREGLYWFDDVLVEYQLARPGAGLERLAAKLEPLVQHPHLMDTLRAFVRTGYNRRQTALELFVHRNTVEYRLHRIAVLTGLDLTEPAHTRILQAALTAADLLQPRSSEGPPSR</sequence>
<dbReference type="InterPro" id="IPR042070">
    <property type="entry name" value="PucR_C-HTH_sf"/>
</dbReference>
<dbReference type="PANTHER" id="PTHR33744">
    <property type="entry name" value="CARBOHYDRATE DIACID REGULATOR"/>
    <property type="match status" value="1"/>
</dbReference>
<evidence type="ECO:0000313" key="4">
    <source>
        <dbReference type="Proteomes" id="UP000321424"/>
    </source>
</evidence>
<dbReference type="InterPro" id="IPR051448">
    <property type="entry name" value="CdaR-like_regulators"/>
</dbReference>
<evidence type="ECO:0000259" key="2">
    <source>
        <dbReference type="Pfam" id="PF14361"/>
    </source>
</evidence>
<comment type="caution">
    <text evidence="3">The sequence shown here is derived from an EMBL/GenBank/DDBJ whole genome shotgun (WGS) entry which is preliminary data.</text>
</comment>
<dbReference type="AlphaFoldDB" id="A0A511MLZ3"/>
<dbReference type="Pfam" id="PF14361">
    <property type="entry name" value="RsbRD_N"/>
    <property type="match status" value="1"/>
</dbReference>
<organism evidence="3 4">
    <name type="scientific">Nocardia ninae NBRC 108245</name>
    <dbReference type="NCBI Taxonomy" id="1210091"/>
    <lineage>
        <taxon>Bacteria</taxon>
        <taxon>Bacillati</taxon>
        <taxon>Actinomycetota</taxon>
        <taxon>Actinomycetes</taxon>
        <taxon>Mycobacteriales</taxon>
        <taxon>Nocardiaceae</taxon>
        <taxon>Nocardia</taxon>
    </lineage>
</organism>
<dbReference type="Gene3D" id="1.10.10.2840">
    <property type="entry name" value="PucR C-terminal helix-turn-helix domain"/>
    <property type="match status" value="1"/>
</dbReference>
<dbReference type="Proteomes" id="UP000321424">
    <property type="component" value="Unassembled WGS sequence"/>
</dbReference>
<dbReference type="PANTHER" id="PTHR33744:SF7">
    <property type="entry name" value="PUCR FAMILY TRANSCRIPTIONAL REGULATOR"/>
    <property type="match status" value="1"/>
</dbReference>
<evidence type="ECO:0000313" key="3">
    <source>
        <dbReference type="EMBL" id="GEM40926.1"/>
    </source>
</evidence>
<protein>
    <submittedName>
        <fullName evidence="3">Transcriptional regulator</fullName>
    </submittedName>
</protein>